<feature type="region of interest" description="Disordered" evidence="1">
    <location>
        <begin position="1"/>
        <end position="35"/>
    </location>
</feature>
<dbReference type="EMBL" id="CP036291">
    <property type="protein sequence ID" value="QDU90036.1"/>
    <property type="molecule type" value="Genomic_DNA"/>
</dbReference>
<sequence length="191" mass="20562">MKDRPTQSDAAAAGEHGGRELYEKPMQSNKRSVLSRAVRGRAVRARSVRARSVLRGAVGSGLACVLFCCGCDEPAAGPPAIQTQNLHSRPSTLRVVDGTDGAVVEVRSDFGIGRAALQRTGPEWPAKVTVRLYLKALEGFSVSGGGETLDKESLAIDRNEADGQPCFDVRVPRSVLDAGPRIEVQWVDFYR</sequence>
<name>A0A518DF02_9BACT</name>
<dbReference type="Proteomes" id="UP000317429">
    <property type="component" value="Chromosome"/>
</dbReference>
<reference evidence="2 3" key="1">
    <citation type="submission" date="2019-02" db="EMBL/GenBank/DDBJ databases">
        <title>Deep-cultivation of Planctomycetes and their phenomic and genomic characterization uncovers novel biology.</title>
        <authorList>
            <person name="Wiegand S."/>
            <person name="Jogler M."/>
            <person name="Boedeker C."/>
            <person name="Pinto D."/>
            <person name="Vollmers J."/>
            <person name="Rivas-Marin E."/>
            <person name="Kohn T."/>
            <person name="Peeters S.H."/>
            <person name="Heuer A."/>
            <person name="Rast P."/>
            <person name="Oberbeckmann S."/>
            <person name="Bunk B."/>
            <person name="Jeske O."/>
            <person name="Meyerdierks A."/>
            <person name="Storesund J.E."/>
            <person name="Kallscheuer N."/>
            <person name="Luecker S."/>
            <person name="Lage O.M."/>
            <person name="Pohl T."/>
            <person name="Merkel B.J."/>
            <person name="Hornburger P."/>
            <person name="Mueller R.-W."/>
            <person name="Bruemmer F."/>
            <person name="Labrenz M."/>
            <person name="Spormann A.M."/>
            <person name="Op den Camp H."/>
            <person name="Overmann J."/>
            <person name="Amann R."/>
            <person name="Jetten M.S.M."/>
            <person name="Mascher T."/>
            <person name="Medema M.H."/>
            <person name="Devos D.P."/>
            <person name="Kaster A.-K."/>
            <person name="Ovreas L."/>
            <person name="Rohde M."/>
            <person name="Galperin M.Y."/>
            <person name="Jogler C."/>
        </authorList>
    </citation>
    <scope>NUCLEOTIDE SEQUENCE [LARGE SCALE GENOMIC DNA]</scope>
    <source>
        <strain evidence="2 3">Pla175</strain>
    </source>
</reference>
<gene>
    <name evidence="2" type="ORF">Pla175_34350</name>
</gene>
<keyword evidence="3" id="KW-1185">Reference proteome</keyword>
<accession>A0A518DF02</accession>
<dbReference type="KEGG" id="pnd:Pla175_34350"/>
<protein>
    <submittedName>
        <fullName evidence="2">Uncharacterized protein</fullName>
    </submittedName>
</protein>
<organism evidence="2 3">
    <name type="scientific">Pirellulimonas nuda</name>
    <dbReference type="NCBI Taxonomy" id="2528009"/>
    <lineage>
        <taxon>Bacteria</taxon>
        <taxon>Pseudomonadati</taxon>
        <taxon>Planctomycetota</taxon>
        <taxon>Planctomycetia</taxon>
        <taxon>Pirellulales</taxon>
        <taxon>Lacipirellulaceae</taxon>
        <taxon>Pirellulimonas</taxon>
    </lineage>
</organism>
<evidence type="ECO:0000313" key="3">
    <source>
        <dbReference type="Proteomes" id="UP000317429"/>
    </source>
</evidence>
<evidence type="ECO:0000313" key="2">
    <source>
        <dbReference type="EMBL" id="QDU90036.1"/>
    </source>
</evidence>
<dbReference type="AlphaFoldDB" id="A0A518DF02"/>
<proteinExistence type="predicted"/>
<evidence type="ECO:0000256" key="1">
    <source>
        <dbReference type="SAM" id="MobiDB-lite"/>
    </source>
</evidence>